<dbReference type="VEuPathDB" id="FungiDB:RhiirA1_477768"/>
<evidence type="ECO:0000256" key="1">
    <source>
        <dbReference type="SAM" id="MobiDB-lite"/>
    </source>
</evidence>
<dbReference type="VEuPathDB" id="FungiDB:RhiirA1_396009"/>
<dbReference type="VEuPathDB" id="FungiDB:RhiirFUN_012594"/>
<comment type="caution">
    <text evidence="2">The sequence shown here is derived from an EMBL/GenBank/DDBJ whole genome shotgun (WGS) entry which is preliminary data.</text>
</comment>
<dbReference type="EMBL" id="LLXL01003418">
    <property type="protein sequence ID" value="PKK58731.1"/>
    <property type="molecule type" value="Genomic_DNA"/>
</dbReference>
<protein>
    <submittedName>
        <fullName evidence="2">Uncharacterized protein</fullName>
    </submittedName>
</protein>
<dbReference type="Proteomes" id="UP000233469">
    <property type="component" value="Unassembled WGS sequence"/>
</dbReference>
<dbReference type="VEuPathDB" id="FungiDB:FUN_014948"/>
<dbReference type="AlphaFoldDB" id="A0A2N1MAQ7"/>
<reference evidence="2 3" key="2">
    <citation type="submission" date="2017-10" db="EMBL/GenBank/DDBJ databases">
        <title>Extensive intraspecific genome diversity in a model arbuscular mycorrhizal fungus.</title>
        <authorList>
            <person name="Chen E.C.H."/>
            <person name="Morin E."/>
            <person name="Baudet D."/>
            <person name="Noel J."/>
            <person name="Ndikumana S."/>
            <person name="Charron P."/>
            <person name="St-Onge C."/>
            <person name="Giorgi J."/>
            <person name="Grigoriev I.V."/>
            <person name="Roux C."/>
            <person name="Martin F.M."/>
            <person name="Corradi N."/>
        </authorList>
    </citation>
    <scope>NUCLEOTIDE SEQUENCE [LARGE SCALE GENOMIC DNA]</scope>
    <source>
        <strain evidence="2 3">C2</strain>
    </source>
</reference>
<feature type="compositionally biased region" description="Basic and acidic residues" evidence="1">
    <location>
        <begin position="127"/>
        <end position="136"/>
    </location>
</feature>
<gene>
    <name evidence="2" type="ORF">RhiirC2_319962</name>
</gene>
<feature type="compositionally biased region" description="Basic and acidic residues" evidence="1">
    <location>
        <begin position="143"/>
        <end position="168"/>
    </location>
</feature>
<evidence type="ECO:0000313" key="2">
    <source>
        <dbReference type="EMBL" id="PKK58731.1"/>
    </source>
</evidence>
<feature type="region of interest" description="Disordered" evidence="1">
    <location>
        <begin position="93"/>
        <end position="177"/>
    </location>
</feature>
<name>A0A2N1MAQ7_9GLOM</name>
<dbReference type="Gene3D" id="1.20.5.170">
    <property type="match status" value="1"/>
</dbReference>
<reference evidence="2 3" key="1">
    <citation type="submission" date="2016-04" db="EMBL/GenBank/DDBJ databases">
        <title>Genome analyses suggest a sexual origin of heterokaryosis in a supposedly ancient asexual fungus.</title>
        <authorList>
            <person name="Ropars J."/>
            <person name="Sedzielewska K."/>
            <person name="Noel J."/>
            <person name="Charron P."/>
            <person name="Farinelli L."/>
            <person name="Marton T."/>
            <person name="Kruger M."/>
            <person name="Pelin A."/>
            <person name="Brachmann A."/>
            <person name="Corradi N."/>
        </authorList>
    </citation>
    <scope>NUCLEOTIDE SEQUENCE [LARGE SCALE GENOMIC DNA]</scope>
    <source>
        <strain evidence="2 3">C2</strain>
    </source>
</reference>
<organism evidence="2 3">
    <name type="scientific">Rhizophagus irregularis</name>
    <dbReference type="NCBI Taxonomy" id="588596"/>
    <lineage>
        <taxon>Eukaryota</taxon>
        <taxon>Fungi</taxon>
        <taxon>Fungi incertae sedis</taxon>
        <taxon>Mucoromycota</taxon>
        <taxon>Glomeromycotina</taxon>
        <taxon>Glomeromycetes</taxon>
        <taxon>Glomerales</taxon>
        <taxon>Glomeraceae</taxon>
        <taxon>Rhizophagus</taxon>
    </lineage>
</organism>
<sequence length="542" mass="61998">MSSELELLKQRITELEAENVEIAELKKENAELRKENTDFRMKFANFEAERAELKRRIAETLRMTEKERTRRGTENAKLRARIEELESEKIEVRDRLTKVEQRQSQNDNTPNDNNPNNNSSNFNSGAVHHEKSSQDKETDDFLDEKHKKIVSEDIRRRNKEKKLQRESAKNQVQDVTSDDIETINNSKLSCDKKTVTNGNDQDLELSLGTGDDISASTAIEGVDTKVSQDNLSCDTKTITCTDSEDASSDETSEPIATQLLDRNQVTEQILKRDLSRPISSVASVELHDKSILNNAIEGSTQRLAYWIDEAIRMGLKEILCLYHYSLEFEEKVKNITADGKTKDKTARSMIYKEMLQYLPNVTLGNLRIRTHRAKNILMLFGEKGVGIDRIKLVTCSASDISRLTNTQIQNIIDYVNDKTVTNGNDQSHVTSKPVTIGNDRSHDLSPATLRASVSPVSIPRTNPTYDRSYFRNKILDQYPNLYREYSSEDFDYYDITDKKLCDPSRTCPLCKLDHDDEESIEGRYKTGSYFIKCEQCEIEITA</sequence>
<proteinExistence type="predicted"/>
<feature type="compositionally biased region" description="Low complexity" evidence="1">
    <location>
        <begin position="103"/>
        <end position="124"/>
    </location>
</feature>
<evidence type="ECO:0000313" key="3">
    <source>
        <dbReference type="Proteomes" id="UP000233469"/>
    </source>
</evidence>
<accession>A0A2N1MAQ7</accession>